<dbReference type="SMART" id="SM00448">
    <property type="entry name" value="REC"/>
    <property type="match status" value="1"/>
</dbReference>
<reference evidence="4 5" key="1">
    <citation type="submission" date="2019-01" db="EMBL/GenBank/DDBJ databases">
        <title>Geovibrio thiophilus DSM 11263, complete genome.</title>
        <authorList>
            <person name="Spring S."/>
            <person name="Bunk B."/>
            <person name="Sproer C."/>
        </authorList>
    </citation>
    <scope>NUCLEOTIDE SEQUENCE [LARGE SCALE GENOMIC DNA]</scope>
    <source>
        <strain evidence="4 5">DSM 11263</strain>
    </source>
</reference>
<dbReference type="Proteomes" id="UP000287502">
    <property type="component" value="Chromosome"/>
</dbReference>
<dbReference type="SUPFAM" id="SSF52172">
    <property type="entry name" value="CheY-like"/>
    <property type="match status" value="1"/>
</dbReference>
<accession>A0A3R5UVM9</accession>
<feature type="domain" description="Response regulatory" evidence="2">
    <location>
        <begin position="5"/>
        <end position="120"/>
    </location>
</feature>
<sequence length="405" mass="45667">MEKYRLLFVDDEPNVLQGLKRMLFKMKDQWDMQFASGGKEALEILEKSRIQVIITDMLMPGMNGLELLKEVCSSYPKVFRVVLSGHSEHGMLVEAAKLAHQFLTKPCNADTVVETIEQALKFRQILHNEEAKRIVSRISMLPTMPVTFQRISDEMANPDYSVAAIARIVAEDSSMSANILKLVNSSFFGLINRITSPEKAIALLGADTIKSFIVNEHIFTEIKTGQIKYFNLDLLRNHTLLAARLSKTISKLIGQSKQYTDMSSIAGLLHDIGKVVLITNFNKTYKVVVEEARAQNKSIWEMEKEIIGTSHAEVGAYLLSLWGFDEEVIQAVHLHHCPNLSVDEGTSVLTSVYLGNVLEHRLVKLNENYAVRPLDDIYVGRMNLTGKMAEIENTCRKICMEVYGE</sequence>
<dbReference type="InterPro" id="IPR052340">
    <property type="entry name" value="RNase_Y/CdgJ"/>
</dbReference>
<dbReference type="PANTHER" id="PTHR33525:SF3">
    <property type="entry name" value="RIBONUCLEASE Y"/>
    <property type="match status" value="1"/>
</dbReference>
<keyword evidence="5" id="KW-1185">Reference proteome</keyword>
<organism evidence="4 5">
    <name type="scientific">Geovibrio thiophilus</name>
    <dbReference type="NCBI Taxonomy" id="139438"/>
    <lineage>
        <taxon>Bacteria</taxon>
        <taxon>Pseudomonadati</taxon>
        <taxon>Deferribacterota</taxon>
        <taxon>Deferribacteres</taxon>
        <taxon>Deferribacterales</taxon>
        <taxon>Geovibrionaceae</taxon>
        <taxon>Geovibrio</taxon>
    </lineage>
</organism>
<dbReference type="PANTHER" id="PTHR33525">
    <property type="match status" value="1"/>
</dbReference>
<dbReference type="InterPro" id="IPR014626">
    <property type="entry name" value="Sig_transdc_resp-reg_put"/>
</dbReference>
<dbReference type="NCBIfam" id="TIGR00277">
    <property type="entry name" value="HDIG"/>
    <property type="match status" value="1"/>
</dbReference>
<dbReference type="InterPro" id="IPR013976">
    <property type="entry name" value="HDOD"/>
</dbReference>
<protein>
    <submittedName>
        <fullName evidence="4">HDOD domain-containing protein</fullName>
    </submittedName>
</protein>
<proteinExistence type="predicted"/>
<dbReference type="Pfam" id="PF00072">
    <property type="entry name" value="Response_reg"/>
    <property type="match status" value="1"/>
</dbReference>
<dbReference type="RefSeq" id="WP_128467094.1">
    <property type="nucleotide sequence ID" value="NZ_CP035108.1"/>
</dbReference>
<dbReference type="Gene3D" id="3.40.50.2300">
    <property type="match status" value="1"/>
</dbReference>
<dbReference type="GO" id="GO:0000160">
    <property type="term" value="P:phosphorelay signal transduction system"/>
    <property type="evidence" value="ECO:0007669"/>
    <property type="project" value="InterPro"/>
</dbReference>
<dbReference type="Gene3D" id="1.10.3210.10">
    <property type="entry name" value="Hypothetical protein af1432"/>
    <property type="match status" value="1"/>
</dbReference>
<feature type="domain" description="HDOD" evidence="3">
    <location>
        <begin position="141"/>
        <end position="338"/>
    </location>
</feature>
<dbReference type="InterPro" id="IPR006675">
    <property type="entry name" value="HDIG_dom"/>
</dbReference>
<dbReference type="KEGG" id="gtl:EP073_10445"/>
<dbReference type="CDD" id="cd17569">
    <property type="entry name" value="REC_HupR-like"/>
    <property type="match status" value="1"/>
</dbReference>
<evidence type="ECO:0000313" key="5">
    <source>
        <dbReference type="Proteomes" id="UP000287502"/>
    </source>
</evidence>
<dbReference type="AlphaFoldDB" id="A0A3R5UVM9"/>
<dbReference type="InterPro" id="IPR001789">
    <property type="entry name" value="Sig_transdc_resp-reg_receiver"/>
</dbReference>
<dbReference type="SUPFAM" id="SSF109604">
    <property type="entry name" value="HD-domain/PDEase-like"/>
    <property type="match status" value="1"/>
</dbReference>
<dbReference type="CDD" id="cd00077">
    <property type="entry name" value="HDc"/>
    <property type="match status" value="1"/>
</dbReference>
<dbReference type="Pfam" id="PF08668">
    <property type="entry name" value="HDOD"/>
    <property type="match status" value="1"/>
</dbReference>
<name>A0A3R5UVM9_9BACT</name>
<dbReference type="EMBL" id="CP035108">
    <property type="protein sequence ID" value="QAR33809.1"/>
    <property type="molecule type" value="Genomic_DNA"/>
</dbReference>
<evidence type="ECO:0000313" key="4">
    <source>
        <dbReference type="EMBL" id="QAR33809.1"/>
    </source>
</evidence>
<keyword evidence="1" id="KW-0597">Phosphoprotein</keyword>
<dbReference type="OrthoDB" id="9803649at2"/>
<dbReference type="PIRSF" id="PIRSF036883">
    <property type="entry name" value="RR_HD-GYP_mod"/>
    <property type="match status" value="1"/>
</dbReference>
<evidence type="ECO:0000256" key="1">
    <source>
        <dbReference type="PROSITE-ProRule" id="PRU00169"/>
    </source>
</evidence>
<evidence type="ECO:0000259" key="3">
    <source>
        <dbReference type="PROSITE" id="PS51833"/>
    </source>
</evidence>
<dbReference type="InterPro" id="IPR011006">
    <property type="entry name" value="CheY-like_superfamily"/>
</dbReference>
<gene>
    <name evidence="4" type="ORF">EP073_10445</name>
</gene>
<dbReference type="PROSITE" id="PS51833">
    <property type="entry name" value="HDOD"/>
    <property type="match status" value="1"/>
</dbReference>
<dbReference type="InterPro" id="IPR003607">
    <property type="entry name" value="HD/PDEase_dom"/>
</dbReference>
<dbReference type="PROSITE" id="PS50110">
    <property type="entry name" value="RESPONSE_REGULATORY"/>
    <property type="match status" value="1"/>
</dbReference>
<feature type="modified residue" description="4-aspartylphosphate" evidence="1">
    <location>
        <position position="56"/>
    </location>
</feature>
<evidence type="ECO:0000259" key="2">
    <source>
        <dbReference type="PROSITE" id="PS50110"/>
    </source>
</evidence>